<reference evidence="8 9" key="1">
    <citation type="journal article" date="2019" name="Int. J. Syst. Evol. Microbiol.">
        <title>The Global Catalogue of Microorganisms (GCM) 10K type strain sequencing project: providing services to taxonomists for standard genome sequencing and annotation.</title>
        <authorList>
            <consortium name="The Broad Institute Genomics Platform"/>
            <consortium name="The Broad Institute Genome Sequencing Center for Infectious Disease"/>
            <person name="Wu L."/>
            <person name="Ma J."/>
        </authorList>
    </citation>
    <scope>NUCLEOTIDE SEQUENCE [LARGE SCALE GENOMIC DNA]</scope>
    <source>
        <strain evidence="8 9">JCM 15896</strain>
    </source>
</reference>
<keyword evidence="9" id="KW-1185">Reference proteome</keyword>
<evidence type="ECO:0000256" key="2">
    <source>
        <dbReference type="ARBA" id="ARBA00022670"/>
    </source>
</evidence>
<dbReference type="Proteomes" id="UP001500359">
    <property type="component" value="Unassembled WGS sequence"/>
</dbReference>
<protein>
    <recommendedName>
        <fullName evidence="7">Peptidase S8/S53 domain-containing protein</fullName>
    </recommendedName>
</protein>
<keyword evidence="3 5" id="KW-0378">Hydrolase</keyword>
<dbReference type="PANTHER" id="PTHR43806">
    <property type="entry name" value="PEPTIDASE S8"/>
    <property type="match status" value="1"/>
</dbReference>
<evidence type="ECO:0000256" key="1">
    <source>
        <dbReference type="ARBA" id="ARBA00011073"/>
    </source>
</evidence>
<dbReference type="PROSITE" id="PS51892">
    <property type="entry name" value="SUBTILASE"/>
    <property type="match status" value="1"/>
</dbReference>
<feature type="active site" description="Charge relay system" evidence="5">
    <location>
        <position position="152"/>
    </location>
</feature>
<keyword evidence="4 5" id="KW-0720">Serine protease</keyword>
<dbReference type="PROSITE" id="PS00138">
    <property type="entry name" value="SUBTILASE_SER"/>
    <property type="match status" value="1"/>
</dbReference>
<dbReference type="PANTHER" id="PTHR43806:SF11">
    <property type="entry name" value="CEREVISIN-RELATED"/>
    <property type="match status" value="1"/>
</dbReference>
<sequence length="1081" mass="114688">MWDQDANRIDDRIEAVNNFGLNQAFENNDLINGRLRFAVFSGDVTEFGVYVGFENIPTETDLDQLRQSGVNVEGMKAYQTIPYVRMTLNYQDIQTVSNLPGVTRVESIPMMYAKNNNANKASGAVASGYKRFPTVHENLGITGRHVVVGILDTGVNDAPDMVTSFPGHESFAGKFIAGGDFYSGQALLNTGTDSSINPIDRGENASSNHGTHVAGTTLGTGGNSGVFGGVAPGALLVDAKVLSDGGLGFGSADGVEWAIVNKDEYGIKVLNLSLGGLDSSDGSDAGSQTINAAYDAGIISVIAAGNDGETNYISSPAAADKGITVGAIADYNTIDRADDTIADFSNEGPRTDDGDTDNIDEMKPEIAAPGSGLISADGTLTSDGRQYKSLSGTSMATPHVAGVIALMLEANPNLTPADIDATLRHTAEHRYDWGKVDASQRPFAEIDPNYHPSGGWGQVDAYAAVKEALYLAGDTDSQTQVVHISATPDEANNSITLNWKSQRETNLSGYDVYRATDVGGAPGVFTKINTSLIAGTGTAEIAKVNNRNHYSITDTNLTVGETYWYRIDHSSIDGGVVEEPAYPVSLGTPRAIAYLEYSITHDAISNDLLILLGSGAEPGHAKFIVDGASPQEAIATSTEEGNATTGTQRYDFRIALTSLDGVDDMLPPSKTNPWWLTVKEGGYVNRNGRLNDLRLIMLDENGDETAVYQTADTTPQQTVEGSTSTLWIPDDPSVVAPGDAPTLIELSPSVGKQNEVITLDIYGAEMLPGSTIEVSGVGVVASNVTYVSGSRLSAQFAIASDAEVGSHNVTVTNPDGQTYTLNNGFTVFDPSGNNGGGNNGEIEVTRIDDSDPAIEYHKKWHRKGSESASNDGFHRGKGKKNGDTRLKLAFTGSQISMIYGTAEKGGDAEIYIDGVRQQDLSFDGDAKQNHPDFNNQVTYGELSEGEHTFELVMIENFGYIDGFEVVSEKETAATDSSSAEYRSQTSDYSPAGQATAMILPVAVGENVTHISIEVEDLASASVIQLMDSQGTIVAESVTDVISGDTLLDTPVTQGNYQFVIANPAALMNNIDISIARTYLVK</sequence>
<comment type="caution">
    <text evidence="8">The sequence shown here is derived from an EMBL/GenBank/DDBJ whole genome shotgun (WGS) entry which is preliminary data.</text>
</comment>
<evidence type="ECO:0000256" key="3">
    <source>
        <dbReference type="ARBA" id="ARBA00022801"/>
    </source>
</evidence>
<evidence type="ECO:0000256" key="5">
    <source>
        <dbReference type="PROSITE-ProRule" id="PRU01240"/>
    </source>
</evidence>
<gene>
    <name evidence="8" type="ORF">GCM10009114_30210</name>
</gene>
<evidence type="ECO:0000313" key="9">
    <source>
        <dbReference type="Proteomes" id="UP001500359"/>
    </source>
</evidence>
<name>A0ABN1LQF8_9ALTE</name>
<feature type="active site" description="Charge relay system" evidence="5">
    <location>
        <position position="209"/>
    </location>
</feature>
<feature type="region of interest" description="Disordered" evidence="6">
    <location>
        <begin position="860"/>
        <end position="880"/>
    </location>
</feature>
<dbReference type="InterPro" id="IPR050131">
    <property type="entry name" value="Peptidase_S8_subtilisin-like"/>
</dbReference>
<evidence type="ECO:0000259" key="7">
    <source>
        <dbReference type="Pfam" id="PF00082"/>
    </source>
</evidence>
<evidence type="ECO:0000313" key="8">
    <source>
        <dbReference type="EMBL" id="GAA0858889.1"/>
    </source>
</evidence>
<dbReference type="Pfam" id="PF00082">
    <property type="entry name" value="Peptidase_S8"/>
    <property type="match status" value="1"/>
</dbReference>
<dbReference type="InterPro" id="IPR000209">
    <property type="entry name" value="Peptidase_S8/S53_dom"/>
</dbReference>
<dbReference type="InterPro" id="IPR036852">
    <property type="entry name" value="Peptidase_S8/S53_dom_sf"/>
</dbReference>
<dbReference type="EMBL" id="BAAAFD010000010">
    <property type="protein sequence ID" value="GAA0858889.1"/>
    <property type="molecule type" value="Genomic_DNA"/>
</dbReference>
<dbReference type="Gene3D" id="2.60.120.260">
    <property type="entry name" value="Galactose-binding domain-like"/>
    <property type="match status" value="1"/>
</dbReference>
<comment type="similarity">
    <text evidence="1 5">Belongs to the peptidase S8 family.</text>
</comment>
<dbReference type="PRINTS" id="PR00723">
    <property type="entry name" value="SUBTILISIN"/>
</dbReference>
<dbReference type="Gene3D" id="2.60.40.10">
    <property type="entry name" value="Immunoglobulins"/>
    <property type="match status" value="2"/>
</dbReference>
<dbReference type="SUPFAM" id="SSF52743">
    <property type="entry name" value="Subtilisin-like"/>
    <property type="match status" value="1"/>
</dbReference>
<feature type="domain" description="Peptidase S8/S53" evidence="7">
    <location>
        <begin position="143"/>
        <end position="430"/>
    </location>
</feature>
<evidence type="ECO:0000256" key="4">
    <source>
        <dbReference type="ARBA" id="ARBA00022825"/>
    </source>
</evidence>
<dbReference type="Gene3D" id="3.40.50.200">
    <property type="entry name" value="Peptidase S8/S53 domain"/>
    <property type="match status" value="1"/>
</dbReference>
<accession>A0ABN1LQF8</accession>
<evidence type="ECO:0000256" key="6">
    <source>
        <dbReference type="SAM" id="MobiDB-lite"/>
    </source>
</evidence>
<dbReference type="InterPro" id="IPR015500">
    <property type="entry name" value="Peptidase_S8_subtilisin-rel"/>
</dbReference>
<organism evidence="8 9">
    <name type="scientific">Aliiglaciecola litoralis</name>
    <dbReference type="NCBI Taxonomy" id="582857"/>
    <lineage>
        <taxon>Bacteria</taxon>
        <taxon>Pseudomonadati</taxon>
        <taxon>Pseudomonadota</taxon>
        <taxon>Gammaproteobacteria</taxon>
        <taxon>Alteromonadales</taxon>
        <taxon>Alteromonadaceae</taxon>
        <taxon>Aliiglaciecola</taxon>
    </lineage>
</organism>
<dbReference type="InterPro" id="IPR013783">
    <property type="entry name" value="Ig-like_fold"/>
</dbReference>
<proteinExistence type="inferred from homology"/>
<keyword evidence="2 5" id="KW-0645">Protease</keyword>
<feature type="active site" description="Charge relay system" evidence="5">
    <location>
        <position position="394"/>
    </location>
</feature>
<dbReference type="InterPro" id="IPR023828">
    <property type="entry name" value="Peptidase_S8_Ser-AS"/>
</dbReference>